<feature type="transmembrane region" description="Helical" evidence="1">
    <location>
        <begin position="84"/>
        <end position="100"/>
    </location>
</feature>
<organism evidence="2">
    <name type="scientific">Dehalogenimonas sp. 4OHTPN</name>
    <dbReference type="NCBI Taxonomy" id="3166643"/>
    <lineage>
        <taxon>Bacteria</taxon>
        <taxon>Bacillati</taxon>
        <taxon>Chloroflexota</taxon>
        <taxon>Dehalococcoidia</taxon>
        <taxon>Dehalococcoidales</taxon>
        <taxon>Dehalococcoidaceae</taxon>
        <taxon>Dehalogenimonas</taxon>
    </lineage>
</organism>
<proteinExistence type="predicted"/>
<feature type="transmembrane region" description="Helical" evidence="1">
    <location>
        <begin position="6"/>
        <end position="31"/>
    </location>
</feature>
<reference evidence="2" key="1">
    <citation type="submission" date="2024-06" db="EMBL/GenBank/DDBJ databases">
        <title>A Novel Isolate, Dehalogenimonas sp. Strain 4OHTPN, Dechlorinates Aromatic 4 Hydroxy chlorothalonil by a Novel Reductive Dehalogenase.</title>
        <authorList>
            <person name="Liu G."/>
        </authorList>
    </citation>
    <scope>NUCLEOTIDE SEQUENCE</scope>
    <source>
        <strain evidence="2">4OHTPN</strain>
    </source>
</reference>
<name>A0AAU8GBL2_9CHLR</name>
<keyword evidence="1" id="KW-1133">Transmembrane helix</keyword>
<feature type="transmembrane region" description="Helical" evidence="1">
    <location>
        <begin position="145"/>
        <end position="166"/>
    </location>
</feature>
<keyword evidence="1" id="KW-0812">Transmembrane</keyword>
<dbReference type="Pfam" id="PF07556">
    <property type="entry name" value="DUF1538"/>
    <property type="match status" value="1"/>
</dbReference>
<gene>
    <name evidence="2" type="ORF">ABV300_04160</name>
</gene>
<feature type="transmembrane region" description="Helical" evidence="1">
    <location>
        <begin position="121"/>
        <end position="139"/>
    </location>
</feature>
<dbReference type="EMBL" id="CP159307">
    <property type="protein sequence ID" value="XCH34080.1"/>
    <property type="molecule type" value="Genomic_DNA"/>
</dbReference>
<keyword evidence="1" id="KW-0472">Membrane</keyword>
<dbReference type="InterPro" id="IPR011435">
    <property type="entry name" value="UmpAB"/>
</dbReference>
<accession>A0AAU8GBL2</accession>
<dbReference type="AlphaFoldDB" id="A0AAU8GBL2"/>
<feature type="transmembrane region" description="Helical" evidence="1">
    <location>
        <begin position="210"/>
        <end position="235"/>
    </location>
</feature>
<sequence>MNLLDLWQTFIITARGVVEAVLPLLFVLFVFQTFFLRLPPRYLLNLLKGALLSATGLLLFLFGVQEGFLPFGYAIGEAFDTMDHRWLVIPLGFILGFVTTRSEPAVRVLCNQVEKTSAGSIRASLILFSACFGVGGFVALGMARIIYSIPILYILIPGYLIVLLLLRFTQPAYISIAFDAGGVATGPVANTFLLGLGLGLASAAGSGEAAVYGLGLVALIALAPIISVMVLGIIIRNKSVTGGN</sequence>
<feature type="transmembrane region" description="Helical" evidence="1">
    <location>
        <begin position="178"/>
        <end position="204"/>
    </location>
</feature>
<feature type="transmembrane region" description="Helical" evidence="1">
    <location>
        <begin position="43"/>
        <end position="64"/>
    </location>
</feature>
<evidence type="ECO:0000256" key="1">
    <source>
        <dbReference type="SAM" id="Phobius"/>
    </source>
</evidence>
<protein>
    <submittedName>
        <fullName evidence="2">DUF1538 domain-containing protein</fullName>
    </submittedName>
</protein>
<evidence type="ECO:0000313" key="2">
    <source>
        <dbReference type="EMBL" id="XCH34080.1"/>
    </source>
</evidence>
<dbReference type="RefSeq" id="WP_353715265.1">
    <property type="nucleotide sequence ID" value="NZ_CP159307.1"/>
</dbReference>